<dbReference type="AlphaFoldDB" id="A0A284SC53"/>
<evidence type="ECO:0000313" key="2">
    <source>
        <dbReference type="Proteomes" id="UP000219338"/>
    </source>
</evidence>
<organism evidence="1 2">
    <name type="scientific">Armillaria ostoyae</name>
    <name type="common">Armillaria root rot fungus</name>
    <dbReference type="NCBI Taxonomy" id="47428"/>
    <lineage>
        <taxon>Eukaryota</taxon>
        <taxon>Fungi</taxon>
        <taxon>Dikarya</taxon>
        <taxon>Basidiomycota</taxon>
        <taxon>Agaricomycotina</taxon>
        <taxon>Agaricomycetes</taxon>
        <taxon>Agaricomycetidae</taxon>
        <taxon>Agaricales</taxon>
        <taxon>Marasmiineae</taxon>
        <taxon>Physalacriaceae</taxon>
        <taxon>Armillaria</taxon>
    </lineage>
</organism>
<name>A0A284SC53_ARMOS</name>
<dbReference type="Proteomes" id="UP000219338">
    <property type="component" value="Unassembled WGS sequence"/>
</dbReference>
<protein>
    <submittedName>
        <fullName evidence="1">Uncharacterized protein</fullName>
    </submittedName>
</protein>
<gene>
    <name evidence="1" type="ORF">ARMOST_22164</name>
</gene>
<sequence>MSSMILRSYESDTNFTTTVLPWQGVNSVDWLGVSQSGRLAAAERRLLKADGDIVSFYTIAPSTYYLPLNVPAPYTLAPFLRAE</sequence>
<accession>A0A284SC53</accession>
<reference evidence="2" key="1">
    <citation type="journal article" date="2017" name="Nat. Ecol. Evol.">
        <title>Genome expansion and lineage-specific genetic innovations in the forest pathogenic fungi Armillaria.</title>
        <authorList>
            <person name="Sipos G."/>
            <person name="Prasanna A.N."/>
            <person name="Walter M.C."/>
            <person name="O'Connor E."/>
            <person name="Balint B."/>
            <person name="Krizsan K."/>
            <person name="Kiss B."/>
            <person name="Hess J."/>
            <person name="Varga T."/>
            <person name="Slot J."/>
            <person name="Riley R."/>
            <person name="Boka B."/>
            <person name="Rigling D."/>
            <person name="Barry K."/>
            <person name="Lee J."/>
            <person name="Mihaltcheva S."/>
            <person name="LaButti K."/>
            <person name="Lipzen A."/>
            <person name="Waldron R."/>
            <person name="Moloney N.M."/>
            <person name="Sperisen C."/>
            <person name="Kredics L."/>
            <person name="Vagvoelgyi C."/>
            <person name="Patrignani A."/>
            <person name="Fitzpatrick D."/>
            <person name="Nagy I."/>
            <person name="Doyle S."/>
            <person name="Anderson J.B."/>
            <person name="Grigoriev I.V."/>
            <person name="Gueldener U."/>
            <person name="Muensterkoetter M."/>
            <person name="Nagy L.G."/>
        </authorList>
    </citation>
    <scope>NUCLEOTIDE SEQUENCE [LARGE SCALE GENOMIC DNA]</scope>
    <source>
        <strain evidence="2">C18/9</strain>
    </source>
</reference>
<proteinExistence type="predicted"/>
<keyword evidence="2" id="KW-1185">Reference proteome</keyword>
<dbReference type="EMBL" id="FUEG01000063">
    <property type="protein sequence ID" value="SJL18570.1"/>
    <property type="molecule type" value="Genomic_DNA"/>
</dbReference>
<evidence type="ECO:0000313" key="1">
    <source>
        <dbReference type="EMBL" id="SJL18570.1"/>
    </source>
</evidence>